<dbReference type="SUPFAM" id="SSF55856">
    <property type="entry name" value="Cytochrome b5-like heme/steroid binding domain"/>
    <property type="match status" value="2"/>
</dbReference>
<comment type="similarity">
    <text evidence="1">Belongs to the cytochrome b5 family. MAPR subfamily.</text>
</comment>
<dbReference type="eggNOG" id="COG4892">
    <property type="taxonomic scope" value="Bacteria"/>
</dbReference>
<organism evidence="4 5">
    <name type="scientific">Pseudothermotoga thermarum DSM 5069</name>
    <dbReference type="NCBI Taxonomy" id="688269"/>
    <lineage>
        <taxon>Bacteria</taxon>
        <taxon>Thermotogati</taxon>
        <taxon>Thermotogota</taxon>
        <taxon>Thermotogae</taxon>
        <taxon>Thermotogales</taxon>
        <taxon>Thermotogaceae</taxon>
        <taxon>Pseudothermotoga</taxon>
    </lineage>
</organism>
<proteinExistence type="inferred from homology"/>
<dbReference type="PANTHER" id="PTHR10281">
    <property type="entry name" value="MEMBRANE-ASSOCIATED PROGESTERONE RECEPTOR COMPONENT-RELATED"/>
    <property type="match status" value="1"/>
</dbReference>
<keyword evidence="2" id="KW-0732">Signal</keyword>
<dbReference type="RefSeq" id="WP_013932711.1">
    <property type="nucleotide sequence ID" value="NC_015707.1"/>
</dbReference>
<name>F7YUT7_9THEM</name>
<dbReference type="PANTHER" id="PTHR10281:SF76">
    <property type="entry name" value="CALCUTTA CUP-RELATED"/>
    <property type="match status" value="1"/>
</dbReference>
<dbReference type="SMART" id="SM01117">
    <property type="entry name" value="Cyt-b5"/>
    <property type="match status" value="3"/>
</dbReference>
<evidence type="ECO:0000313" key="5">
    <source>
        <dbReference type="Proteomes" id="UP000006804"/>
    </source>
</evidence>
<evidence type="ECO:0000313" key="4">
    <source>
        <dbReference type="EMBL" id="AEH51497.1"/>
    </source>
</evidence>
<dbReference type="EMBL" id="CP002351">
    <property type="protein sequence ID" value="AEH51497.1"/>
    <property type="molecule type" value="Genomic_DNA"/>
</dbReference>
<dbReference type="KEGG" id="tta:Theth_1440"/>
<dbReference type="Proteomes" id="UP000006804">
    <property type="component" value="Chromosome"/>
</dbReference>
<feature type="chain" id="PRO_5003367039" evidence="2">
    <location>
        <begin position="20"/>
        <end position="325"/>
    </location>
</feature>
<evidence type="ECO:0000259" key="3">
    <source>
        <dbReference type="SMART" id="SM01117"/>
    </source>
</evidence>
<keyword evidence="5" id="KW-1185">Reference proteome</keyword>
<feature type="domain" description="Cytochrome b5 heme-binding" evidence="3">
    <location>
        <begin position="251"/>
        <end position="324"/>
    </location>
</feature>
<gene>
    <name evidence="4" type="ORF">Theth_1440</name>
</gene>
<dbReference type="InterPro" id="IPR050577">
    <property type="entry name" value="MAPR/NEUFC/NENF-like"/>
</dbReference>
<accession>F7YUT7</accession>
<dbReference type="InterPro" id="IPR036400">
    <property type="entry name" value="Cyt_B5-like_heme/steroid_sf"/>
</dbReference>
<evidence type="ECO:0000256" key="2">
    <source>
        <dbReference type="SAM" id="SignalP"/>
    </source>
</evidence>
<protein>
    <submittedName>
        <fullName evidence="4">Cytochrome b5</fullName>
    </submittedName>
</protein>
<evidence type="ECO:0000256" key="1">
    <source>
        <dbReference type="ARBA" id="ARBA00038357"/>
    </source>
</evidence>
<dbReference type="OrthoDB" id="9785263at2"/>
<sequence precursor="true">MKRLSIIGILTAVAFLVFAAPTLDKFDVTKFNGEYMIISLKTLLETPNYVSVEGVVYAFEHPKKFLTRQEVDPSKLTDDNFVGILGITIDELKKYNGKDGPAMVAVNGIVYDVSWSRLWKDGTHANRHNAGEELTHDIVKLSPHGVKKLEGFKPFGILVFTPQQLQKYNGKGGAKSYAAVLGVVYDMSQSQTVKDGVHYAYPMGNELTYEISQRPGHVELLKRSHIYPIGLLVFDEENLSIYDGTKVKAIVRAGELFKSFIMVGNKVYDVTQVADWRNRLNLDSAAPAGKDYTTQFECELGPSCGHDHPDVEVLKDIPVVGYRIW</sequence>
<reference evidence="4 5" key="1">
    <citation type="submission" date="2010-11" db="EMBL/GenBank/DDBJ databases">
        <title>The complete genome of Thermotoga thermarum DSM 5069.</title>
        <authorList>
            <consortium name="US DOE Joint Genome Institute (JGI-PGF)"/>
            <person name="Lucas S."/>
            <person name="Copeland A."/>
            <person name="Lapidus A."/>
            <person name="Bruce D."/>
            <person name="Goodwin L."/>
            <person name="Pitluck S."/>
            <person name="Kyrpides N."/>
            <person name="Mavromatis K."/>
            <person name="Ivanova N."/>
            <person name="Zeytun A."/>
            <person name="Brettin T."/>
            <person name="Detter J.C."/>
            <person name="Tapia R."/>
            <person name="Han C."/>
            <person name="Land M."/>
            <person name="Hauser L."/>
            <person name="Markowitz V."/>
            <person name="Cheng J.-F."/>
            <person name="Hugenholtz P."/>
            <person name="Woyke T."/>
            <person name="Wu D."/>
            <person name="Spring S."/>
            <person name="Schroeder M."/>
            <person name="Brambilla E."/>
            <person name="Klenk H.-P."/>
            <person name="Eisen J.A."/>
        </authorList>
    </citation>
    <scope>NUCLEOTIDE SEQUENCE [LARGE SCALE GENOMIC DNA]</scope>
    <source>
        <strain evidence="4 5">DSM 5069</strain>
    </source>
</reference>
<dbReference type="AlphaFoldDB" id="F7YUT7"/>
<feature type="domain" description="Cytochrome b5 heme-binding" evidence="3">
    <location>
        <begin position="87"/>
        <end position="159"/>
    </location>
</feature>
<dbReference type="PATRIC" id="fig|688269.3.peg.1489"/>
<dbReference type="STRING" id="688269.Theth_1440"/>
<feature type="signal peptide" evidence="2">
    <location>
        <begin position="1"/>
        <end position="19"/>
    </location>
</feature>
<dbReference type="HOGENOM" id="CLU_854918_0_0_0"/>
<feature type="domain" description="Cytochrome b5 heme-binding" evidence="3">
    <location>
        <begin position="160"/>
        <end position="233"/>
    </location>
</feature>
<dbReference type="InterPro" id="IPR001199">
    <property type="entry name" value="Cyt_B5-like_heme/steroid-bd"/>
</dbReference>
<dbReference type="Gene3D" id="3.10.120.10">
    <property type="entry name" value="Cytochrome b5-like heme/steroid binding domain"/>
    <property type="match status" value="2"/>
</dbReference>